<evidence type="ECO:0000313" key="2">
    <source>
        <dbReference type="Proteomes" id="UP000228920"/>
    </source>
</evidence>
<accession>A0A2M7TES2</accession>
<evidence type="ECO:0008006" key="3">
    <source>
        <dbReference type="Google" id="ProtNLM"/>
    </source>
</evidence>
<protein>
    <recommendedName>
        <fullName evidence="3">Aminoglycoside phosphotransferase domain-containing protein</fullName>
    </recommendedName>
</protein>
<dbReference type="Proteomes" id="UP000228920">
    <property type="component" value="Unassembled WGS sequence"/>
</dbReference>
<proteinExistence type="predicted"/>
<organism evidence="1 2">
    <name type="scientific">candidate division WWE3 bacterium CG_4_10_14_0_2_um_filter_41_14</name>
    <dbReference type="NCBI Taxonomy" id="1975072"/>
    <lineage>
        <taxon>Bacteria</taxon>
        <taxon>Katanobacteria</taxon>
    </lineage>
</organism>
<reference evidence="2" key="1">
    <citation type="submission" date="2017-09" db="EMBL/GenBank/DDBJ databases">
        <title>Depth-based differentiation of microbial function through sediment-hosted aquifers and enrichment of novel symbionts in the deep terrestrial subsurface.</title>
        <authorList>
            <person name="Probst A.J."/>
            <person name="Ladd B."/>
            <person name="Jarett J.K."/>
            <person name="Geller-Mcgrath D.E."/>
            <person name="Sieber C.M.K."/>
            <person name="Emerson J.B."/>
            <person name="Anantharaman K."/>
            <person name="Thomas B.C."/>
            <person name="Malmstrom R."/>
            <person name="Stieglmeier M."/>
            <person name="Klingl A."/>
            <person name="Woyke T."/>
            <person name="Ryan C.M."/>
            <person name="Banfield J.F."/>
        </authorList>
    </citation>
    <scope>NUCLEOTIDE SEQUENCE [LARGE SCALE GENOMIC DNA]</scope>
</reference>
<name>A0A2M7TES2_UNCKA</name>
<comment type="caution">
    <text evidence="1">The sequence shown here is derived from an EMBL/GenBank/DDBJ whole genome shotgun (WGS) entry which is preliminary data.</text>
</comment>
<evidence type="ECO:0000313" key="1">
    <source>
        <dbReference type="EMBL" id="PIZ44206.1"/>
    </source>
</evidence>
<dbReference type="EMBL" id="PFNL01000191">
    <property type="protein sequence ID" value="PIZ44206.1"/>
    <property type="molecule type" value="Genomic_DNA"/>
</dbReference>
<gene>
    <name evidence="1" type="ORF">COY32_06915</name>
</gene>
<dbReference type="AlphaFoldDB" id="A0A2M7TES2"/>
<sequence length="317" mass="36436">MSNYSAGYINLKKNIESYSQMIFHELNIKAQDIRFLDSSVNAIIVRFLANGKEFALKVPSNKRLLHEVFFINTLKQYGVQTLDLVHVDLDCKIIPHPFFIAEWIMLADSFEGHYNDSVAYEGGVVYGTELTKVHVIPTNGYGLPLDINGERWSAESMNGALKNFLHENIFDLQANKTVSNKDLEAIYSLTVHNQKLNSKSFLLIGDIPNALMQISPSVKVLAFNDPSGILSGNPLYDLSSMYFYNENADIGTGFMKGFTHSWRHTMKVTPHVQFQFDCFRLFHLYWKTCFFNDHKWNYQKVGTMLAKHLEYIIKNYT</sequence>